<protein>
    <recommendedName>
        <fullName evidence="7">Flagellar protein</fullName>
    </recommendedName>
</protein>
<dbReference type="Pfam" id="PF04347">
    <property type="entry name" value="FliO"/>
    <property type="match status" value="1"/>
</dbReference>
<dbReference type="InterPro" id="IPR022781">
    <property type="entry name" value="Flagellar_biosynth_FliO"/>
</dbReference>
<keyword evidence="8" id="KW-0969">Cilium</keyword>
<evidence type="ECO:0000256" key="6">
    <source>
        <dbReference type="ARBA" id="ARBA00037937"/>
    </source>
</evidence>
<keyword evidence="2 7" id="KW-0812">Transmembrane</keyword>
<comment type="subcellular location">
    <subcellularLocation>
        <location evidence="7">Cell membrane</location>
    </subcellularLocation>
    <subcellularLocation>
        <location evidence="7">Bacterial flagellum basal body</location>
    </subcellularLocation>
</comment>
<organism evidence="8 9">
    <name type="scientific">Herbaspirillum lusitanum</name>
    <dbReference type="NCBI Taxonomy" id="213312"/>
    <lineage>
        <taxon>Bacteria</taxon>
        <taxon>Pseudomonadati</taxon>
        <taxon>Pseudomonadota</taxon>
        <taxon>Betaproteobacteria</taxon>
        <taxon>Burkholderiales</taxon>
        <taxon>Oxalobacteraceae</taxon>
        <taxon>Herbaspirillum</taxon>
    </lineage>
</organism>
<sequence>MQTLALAADATVSGPGAAAAVTAPATPSATTVAANSSMPSPTGSVFTMMLGLIAVLAIMAAIAWLFKRAGLTQGLSGNSAAKIIGGVSVGTRERVMVIEVADQWIVVGVAPGRVNALATMPRQEHAAPANTPVGAGFSSWLKQTMDKRNQGHQGNSSGSNS</sequence>
<evidence type="ECO:0000313" key="8">
    <source>
        <dbReference type="EMBL" id="MFL9923741.1"/>
    </source>
</evidence>
<keyword evidence="8" id="KW-0966">Cell projection</keyword>
<keyword evidence="1 7" id="KW-1003">Cell membrane</keyword>
<accession>A0ABW9A4E9</accession>
<evidence type="ECO:0000256" key="2">
    <source>
        <dbReference type="ARBA" id="ARBA00022692"/>
    </source>
</evidence>
<evidence type="ECO:0000256" key="4">
    <source>
        <dbReference type="ARBA" id="ARBA00023136"/>
    </source>
</evidence>
<evidence type="ECO:0000256" key="7">
    <source>
        <dbReference type="RuleBase" id="RU362064"/>
    </source>
</evidence>
<dbReference type="PANTHER" id="PTHR38766:SF1">
    <property type="entry name" value="FLAGELLAR PROTEIN FLIO"/>
    <property type="match status" value="1"/>
</dbReference>
<dbReference type="EMBL" id="JAQQFM010000002">
    <property type="protein sequence ID" value="MFL9923741.1"/>
    <property type="molecule type" value="Genomic_DNA"/>
</dbReference>
<comment type="similarity">
    <text evidence="6 7">Belongs to the FliO/MopB family.</text>
</comment>
<keyword evidence="3 7" id="KW-1133">Transmembrane helix</keyword>
<name>A0ABW9A4E9_9BURK</name>
<keyword evidence="9" id="KW-1185">Reference proteome</keyword>
<comment type="caution">
    <text evidence="8">The sequence shown here is derived from an EMBL/GenBank/DDBJ whole genome shotgun (WGS) entry which is preliminary data.</text>
</comment>
<dbReference type="NCBIfam" id="TIGR03500">
    <property type="entry name" value="FliO_TIGR"/>
    <property type="match status" value="1"/>
</dbReference>
<dbReference type="PANTHER" id="PTHR38766">
    <property type="entry name" value="FLAGELLAR PROTEIN FLIO"/>
    <property type="match status" value="1"/>
</dbReference>
<keyword evidence="4 7" id="KW-0472">Membrane</keyword>
<evidence type="ECO:0000256" key="5">
    <source>
        <dbReference type="ARBA" id="ARBA00023143"/>
    </source>
</evidence>
<keyword evidence="5 7" id="KW-0975">Bacterial flagellum</keyword>
<evidence type="ECO:0000313" key="9">
    <source>
        <dbReference type="Proteomes" id="UP001629246"/>
    </source>
</evidence>
<reference evidence="8 9" key="1">
    <citation type="journal article" date="2024" name="Chem. Sci.">
        <title>Discovery of megapolipeptins by genome mining of a Burkholderiales bacteria collection.</title>
        <authorList>
            <person name="Paulo B.S."/>
            <person name="Recchia M.J.J."/>
            <person name="Lee S."/>
            <person name="Fergusson C.H."/>
            <person name="Romanowski S.B."/>
            <person name="Hernandez A."/>
            <person name="Krull N."/>
            <person name="Liu D.Y."/>
            <person name="Cavanagh H."/>
            <person name="Bos A."/>
            <person name="Gray C.A."/>
            <person name="Murphy B.T."/>
            <person name="Linington R.G."/>
            <person name="Eustaquio A.S."/>
        </authorList>
    </citation>
    <scope>NUCLEOTIDE SEQUENCE [LARGE SCALE GENOMIC DNA]</scope>
    <source>
        <strain evidence="8 9">RL21-008-BIB-A</strain>
    </source>
</reference>
<dbReference type="Proteomes" id="UP001629246">
    <property type="component" value="Unassembled WGS sequence"/>
</dbReference>
<dbReference type="InterPro" id="IPR052205">
    <property type="entry name" value="FliO/MopB"/>
</dbReference>
<keyword evidence="8" id="KW-0282">Flagellum</keyword>
<proteinExistence type="inferred from homology"/>
<evidence type="ECO:0000256" key="3">
    <source>
        <dbReference type="ARBA" id="ARBA00022989"/>
    </source>
</evidence>
<evidence type="ECO:0000256" key="1">
    <source>
        <dbReference type="ARBA" id="ARBA00022475"/>
    </source>
</evidence>
<gene>
    <name evidence="8" type="primary">fliO</name>
    <name evidence="8" type="ORF">PQR62_05685</name>
</gene>
<feature type="transmembrane region" description="Helical" evidence="7">
    <location>
        <begin position="44"/>
        <end position="66"/>
    </location>
</feature>